<dbReference type="AlphaFoldDB" id="A0A4Y7WL63"/>
<dbReference type="Proteomes" id="UP000298210">
    <property type="component" value="Unassembled WGS sequence"/>
</dbReference>
<sequence length="244" mass="28272">MDRVTSIEKIKIEKQAQRVKLIRTGKVTTLALGLACCANNVYTSRLTSTGTTESKIHIQTKTKHHSNYLYSMYENDRLDQKIKVFGFKNTTDQVSDKWHFINEIPELTNQLIAVNVVKERARIMMRRKYTSVQQKNGYKENTGESDQVGSKQTEDIQKTSAVEEKDEKFNQEQPNQENRLNKYGKVVYVEQNRFAIETATGDKWFVVNDKKKINMLKPNIAVSIYFHELDGKNCVTDLFITHKP</sequence>
<protein>
    <submittedName>
        <fullName evidence="2">Uncharacterized protein</fullName>
    </submittedName>
</protein>
<dbReference type="EMBL" id="SNUX01000002">
    <property type="protein sequence ID" value="TES49335.1"/>
    <property type="molecule type" value="Genomic_DNA"/>
</dbReference>
<evidence type="ECO:0000313" key="3">
    <source>
        <dbReference type="Proteomes" id="UP000298210"/>
    </source>
</evidence>
<dbReference type="RefSeq" id="WP_134258857.1">
    <property type="nucleotide sequence ID" value="NZ_LDIM01000006.1"/>
</dbReference>
<proteinExistence type="predicted"/>
<feature type="region of interest" description="Disordered" evidence="1">
    <location>
        <begin position="130"/>
        <end position="157"/>
    </location>
</feature>
<evidence type="ECO:0000313" key="2">
    <source>
        <dbReference type="EMBL" id="TES49335.1"/>
    </source>
</evidence>
<organism evidence="2 3">
    <name type="scientific">Shouchella lehensis</name>
    <dbReference type="NCBI Taxonomy" id="300825"/>
    <lineage>
        <taxon>Bacteria</taxon>
        <taxon>Bacillati</taxon>
        <taxon>Bacillota</taxon>
        <taxon>Bacilli</taxon>
        <taxon>Bacillales</taxon>
        <taxon>Bacillaceae</taxon>
        <taxon>Shouchella</taxon>
    </lineage>
</organism>
<accession>A0A4Y7WL63</accession>
<evidence type="ECO:0000256" key="1">
    <source>
        <dbReference type="SAM" id="MobiDB-lite"/>
    </source>
</evidence>
<comment type="caution">
    <text evidence="2">The sequence shown here is derived from an EMBL/GenBank/DDBJ whole genome shotgun (WGS) entry which is preliminary data.</text>
</comment>
<gene>
    <name evidence="2" type="ORF">E2L03_07635</name>
</gene>
<reference evidence="2 3" key="1">
    <citation type="submission" date="2019-03" db="EMBL/GenBank/DDBJ databases">
        <authorList>
            <person name="Liu G."/>
        </authorList>
    </citation>
    <scope>NUCLEOTIDE SEQUENCE [LARGE SCALE GENOMIC DNA]</scope>
    <source>
        <strain evidence="2 3">DSM 19099</strain>
    </source>
</reference>
<name>A0A4Y7WL63_9BACI</name>